<dbReference type="AlphaFoldDB" id="A0A165S0P9"/>
<dbReference type="InParanoid" id="A0A165S0P9"/>
<dbReference type="STRING" id="1314782.A0A165S0P9"/>
<reference evidence="3 4" key="1">
    <citation type="journal article" date="2016" name="Mol. Biol. Evol.">
        <title>Comparative Genomics of Early-Diverging Mushroom-Forming Fungi Provides Insights into the Origins of Lignocellulose Decay Capabilities.</title>
        <authorList>
            <person name="Nagy L.G."/>
            <person name="Riley R."/>
            <person name="Tritt A."/>
            <person name="Adam C."/>
            <person name="Daum C."/>
            <person name="Floudas D."/>
            <person name="Sun H."/>
            <person name="Yadav J.S."/>
            <person name="Pangilinan J."/>
            <person name="Larsson K.H."/>
            <person name="Matsuura K."/>
            <person name="Barry K."/>
            <person name="Labutti K."/>
            <person name="Kuo R."/>
            <person name="Ohm R.A."/>
            <person name="Bhattacharya S.S."/>
            <person name="Shirouzu T."/>
            <person name="Yoshinaga Y."/>
            <person name="Martin F.M."/>
            <person name="Grigoriev I.V."/>
            <person name="Hibbett D.S."/>
        </authorList>
    </citation>
    <scope>NUCLEOTIDE SEQUENCE [LARGE SCALE GENOMIC DNA]</scope>
    <source>
        <strain evidence="3 4">HHB14362 ss-1</strain>
    </source>
</reference>
<proteinExistence type="inferred from homology"/>
<accession>A0A165S0P9</accession>
<keyword evidence="4" id="KW-1185">Reference proteome</keyword>
<dbReference type="OrthoDB" id="5593818at2759"/>
<dbReference type="Proteomes" id="UP000076761">
    <property type="component" value="Unassembled WGS sequence"/>
</dbReference>
<gene>
    <name evidence="3" type="ORF">NEOLEDRAFT_1134891</name>
</gene>
<dbReference type="InterPro" id="IPR019171">
    <property type="entry name" value="MIX23"/>
</dbReference>
<name>A0A165S0P9_9AGAM</name>
<comment type="similarity">
    <text evidence="1">Belongs to the MIX23 family.</text>
</comment>
<evidence type="ECO:0000256" key="1">
    <source>
        <dbReference type="ARBA" id="ARBA00024204"/>
    </source>
</evidence>
<dbReference type="PANTHER" id="PTHR31905:SF2">
    <property type="entry name" value="PROTEIN MIX23"/>
    <property type="match status" value="1"/>
</dbReference>
<feature type="region of interest" description="Disordered" evidence="2">
    <location>
        <begin position="167"/>
        <end position="187"/>
    </location>
</feature>
<protein>
    <recommendedName>
        <fullName evidence="5">Caffeine-induced death protein 2</fullName>
    </recommendedName>
</protein>
<dbReference type="PANTHER" id="PTHR31905">
    <property type="entry name" value="COILED-COIL DOMAIN-CONTAINING PROTEIN 58"/>
    <property type="match status" value="1"/>
</dbReference>
<sequence length="187" mass="21507">MPSTPVLGSLALQGPSPTPQIVHVSPSTCQNLSLFKDLLKEYRKLDDSIGMRINRTTAQFREKNRQGSGSGESVENQACAYIWRQLLENWKRRTQIIEYCVGVVDASMDEKRNTIEDQADKPAEQRKLQAQLYAEEVKRNQVHNELTVEKIIRQRSLDAFRSRCRYFEPPSSDTESRSWWDSTRGGT</sequence>
<feature type="compositionally biased region" description="Polar residues" evidence="2">
    <location>
        <begin position="171"/>
        <end position="181"/>
    </location>
</feature>
<dbReference type="GO" id="GO:0005758">
    <property type="term" value="C:mitochondrial intermembrane space"/>
    <property type="evidence" value="ECO:0007669"/>
    <property type="project" value="InterPro"/>
</dbReference>
<evidence type="ECO:0000256" key="2">
    <source>
        <dbReference type="SAM" id="MobiDB-lite"/>
    </source>
</evidence>
<evidence type="ECO:0000313" key="4">
    <source>
        <dbReference type="Proteomes" id="UP000076761"/>
    </source>
</evidence>
<evidence type="ECO:0000313" key="3">
    <source>
        <dbReference type="EMBL" id="KZT24513.1"/>
    </source>
</evidence>
<dbReference type="Pfam" id="PF09774">
    <property type="entry name" value="MIX23"/>
    <property type="match status" value="1"/>
</dbReference>
<dbReference type="EMBL" id="KV425577">
    <property type="protein sequence ID" value="KZT24513.1"/>
    <property type="molecule type" value="Genomic_DNA"/>
</dbReference>
<organism evidence="3 4">
    <name type="scientific">Neolentinus lepideus HHB14362 ss-1</name>
    <dbReference type="NCBI Taxonomy" id="1314782"/>
    <lineage>
        <taxon>Eukaryota</taxon>
        <taxon>Fungi</taxon>
        <taxon>Dikarya</taxon>
        <taxon>Basidiomycota</taxon>
        <taxon>Agaricomycotina</taxon>
        <taxon>Agaricomycetes</taxon>
        <taxon>Gloeophyllales</taxon>
        <taxon>Gloeophyllaceae</taxon>
        <taxon>Neolentinus</taxon>
    </lineage>
</organism>
<evidence type="ECO:0008006" key="5">
    <source>
        <dbReference type="Google" id="ProtNLM"/>
    </source>
</evidence>
<dbReference type="FunCoup" id="A0A165S0P9">
    <property type="interactions" value="209"/>
</dbReference>